<name>A0A087FXI0_ARAAL</name>
<evidence type="ECO:0000256" key="1">
    <source>
        <dbReference type="SAM" id="MobiDB-lite"/>
    </source>
</evidence>
<feature type="region of interest" description="Disordered" evidence="1">
    <location>
        <begin position="20"/>
        <end position="44"/>
    </location>
</feature>
<evidence type="ECO:0000313" key="2">
    <source>
        <dbReference type="EMBL" id="KFK22332.1"/>
    </source>
</evidence>
<accession>A0A087FXI0</accession>
<dbReference type="Gramene" id="KFK22332">
    <property type="protein sequence ID" value="KFK22332"/>
    <property type="gene ID" value="AALP_AAs71059U000200"/>
</dbReference>
<feature type="region of interest" description="Disordered" evidence="1">
    <location>
        <begin position="66"/>
        <end position="92"/>
    </location>
</feature>
<evidence type="ECO:0000313" key="3">
    <source>
        <dbReference type="Proteomes" id="UP000029120"/>
    </source>
</evidence>
<dbReference type="Proteomes" id="UP000029120">
    <property type="component" value="Unassembled WGS sequence"/>
</dbReference>
<sequence>MITNLKCSLRNYPQAREHIKTSKTFDEVPVTESENSETSSSYFIRRDLTETPSDKEVRLPQKAIREADGSSSKLQNPSCTVHVSQGTKVRML</sequence>
<gene>
    <name evidence="2" type="ORF">AALP_AAs71059U000200</name>
</gene>
<keyword evidence="3" id="KW-1185">Reference proteome</keyword>
<dbReference type="EMBL" id="KL990355">
    <property type="protein sequence ID" value="KFK22332.1"/>
    <property type="molecule type" value="Genomic_DNA"/>
</dbReference>
<feature type="compositionally biased region" description="Low complexity" evidence="1">
    <location>
        <begin position="31"/>
        <end position="41"/>
    </location>
</feature>
<proteinExistence type="predicted"/>
<dbReference type="AlphaFoldDB" id="A0A087FXI0"/>
<organism evidence="2 3">
    <name type="scientific">Arabis alpina</name>
    <name type="common">Alpine rock-cress</name>
    <dbReference type="NCBI Taxonomy" id="50452"/>
    <lineage>
        <taxon>Eukaryota</taxon>
        <taxon>Viridiplantae</taxon>
        <taxon>Streptophyta</taxon>
        <taxon>Embryophyta</taxon>
        <taxon>Tracheophyta</taxon>
        <taxon>Spermatophyta</taxon>
        <taxon>Magnoliopsida</taxon>
        <taxon>eudicotyledons</taxon>
        <taxon>Gunneridae</taxon>
        <taxon>Pentapetalae</taxon>
        <taxon>rosids</taxon>
        <taxon>malvids</taxon>
        <taxon>Brassicales</taxon>
        <taxon>Brassicaceae</taxon>
        <taxon>Arabideae</taxon>
        <taxon>Arabis</taxon>
    </lineage>
</organism>
<reference evidence="3" key="1">
    <citation type="journal article" date="2015" name="Nat. Plants">
        <title>Genome expansion of Arabis alpina linked with retrotransposition and reduced symmetric DNA methylation.</title>
        <authorList>
            <person name="Willing E.M."/>
            <person name="Rawat V."/>
            <person name="Mandakova T."/>
            <person name="Maumus F."/>
            <person name="James G.V."/>
            <person name="Nordstroem K.J."/>
            <person name="Becker C."/>
            <person name="Warthmann N."/>
            <person name="Chica C."/>
            <person name="Szarzynska B."/>
            <person name="Zytnicki M."/>
            <person name="Albani M.C."/>
            <person name="Kiefer C."/>
            <person name="Bergonzi S."/>
            <person name="Castaings L."/>
            <person name="Mateos J.L."/>
            <person name="Berns M.C."/>
            <person name="Bujdoso N."/>
            <person name="Piofczyk T."/>
            <person name="de Lorenzo L."/>
            <person name="Barrero-Sicilia C."/>
            <person name="Mateos I."/>
            <person name="Piednoel M."/>
            <person name="Hagmann J."/>
            <person name="Chen-Min-Tao R."/>
            <person name="Iglesias-Fernandez R."/>
            <person name="Schuster S.C."/>
            <person name="Alonso-Blanco C."/>
            <person name="Roudier F."/>
            <person name="Carbonero P."/>
            <person name="Paz-Ares J."/>
            <person name="Davis S.J."/>
            <person name="Pecinka A."/>
            <person name="Quesneville H."/>
            <person name="Colot V."/>
            <person name="Lysak M.A."/>
            <person name="Weigel D."/>
            <person name="Coupland G."/>
            <person name="Schneeberger K."/>
        </authorList>
    </citation>
    <scope>NUCLEOTIDE SEQUENCE [LARGE SCALE GENOMIC DNA]</scope>
    <source>
        <strain evidence="3">cv. Pajares</strain>
    </source>
</reference>
<feature type="compositionally biased region" description="Polar residues" evidence="1">
    <location>
        <begin position="69"/>
        <end position="92"/>
    </location>
</feature>
<protein>
    <submittedName>
        <fullName evidence="2">Uncharacterized protein</fullName>
    </submittedName>
</protein>